<name>A0AAV7M4T1_PLEWA</name>
<feature type="compositionally biased region" description="Low complexity" evidence="1">
    <location>
        <begin position="46"/>
        <end position="57"/>
    </location>
</feature>
<evidence type="ECO:0000313" key="2">
    <source>
        <dbReference type="EMBL" id="KAJ1096888.1"/>
    </source>
</evidence>
<feature type="region of interest" description="Disordered" evidence="1">
    <location>
        <begin position="243"/>
        <end position="293"/>
    </location>
</feature>
<feature type="compositionally biased region" description="Low complexity" evidence="1">
    <location>
        <begin position="12"/>
        <end position="23"/>
    </location>
</feature>
<feature type="region of interest" description="Disordered" evidence="1">
    <location>
        <begin position="129"/>
        <end position="166"/>
    </location>
</feature>
<feature type="compositionally biased region" description="Polar residues" evidence="1">
    <location>
        <begin position="94"/>
        <end position="109"/>
    </location>
</feature>
<proteinExistence type="predicted"/>
<dbReference type="Proteomes" id="UP001066276">
    <property type="component" value="Chromosome 10"/>
</dbReference>
<dbReference type="EMBL" id="JANPWB010000014">
    <property type="protein sequence ID" value="KAJ1096888.1"/>
    <property type="molecule type" value="Genomic_DNA"/>
</dbReference>
<sequence length="293" mass="31302">MQPDDPWHSVARGPPGQPQSQGPPLRPRGRPPQVRPSARGFLYLPLSRSVGGPVLSSSGGGTPGVWPGPQVCAAVQGGCPLHQRPPQVPPDTPSRVQAQRPSRSPSSWALSKAQGLWSRTFLLLPLTREEGGRGPARSPGRHHTVLRGRGNMRFSGPAARSIPRSAPWEPFGSPVASVQEGGRLAFPAAVGRLPLKRRAVARPAEHPLTRSLRLPAPMWRQDPGRGARRTLLTRSGLRWCSGPPHGSPLSLPVNLPQGAAQDNRRSLSPPGADGSSVCHLRLRGHAPTLSFRP</sequence>
<reference evidence="2" key="1">
    <citation type="journal article" date="2022" name="bioRxiv">
        <title>Sequencing and chromosome-scale assembly of the giantPleurodeles waltlgenome.</title>
        <authorList>
            <person name="Brown T."/>
            <person name="Elewa A."/>
            <person name="Iarovenko S."/>
            <person name="Subramanian E."/>
            <person name="Araus A.J."/>
            <person name="Petzold A."/>
            <person name="Susuki M."/>
            <person name="Suzuki K.-i.T."/>
            <person name="Hayashi T."/>
            <person name="Toyoda A."/>
            <person name="Oliveira C."/>
            <person name="Osipova E."/>
            <person name="Leigh N.D."/>
            <person name="Simon A."/>
            <person name="Yun M.H."/>
        </authorList>
    </citation>
    <scope>NUCLEOTIDE SEQUENCE</scope>
    <source>
        <strain evidence="2">20211129_DDA</strain>
        <tissue evidence="2">Liver</tissue>
    </source>
</reference>
<organism evidence="2 3">
    <name type="scientific">Pleurodeles waltl</name>
    <name type="common">Iberian ribbed newt</name>
    <dbReference type="NCBI Taxonomy" id="8319"/>
    <lineage>
        <taxon>Eukaryota</taxon>
        <taxon>Metazoa</taxon>
        <taxon>Chordata</taxon>
        <taxon>Craniata</taxon>
        <taxon>Vertebrata</taxon>
        <taxon>Euteleostomi</taxon>
        <taxon>Amphibia</taxon>
        <taxon>Batrachia</taxon>
        <taxon>Caudata</taxon>
        <taxon>Salamandroidea</taxon>
        <taxon>Salamandridae</taxon>
        <taxon>Pleurodelinae</taxon>
        <taxon>Pleurodeles</taxon>
    </lineage>
</organism>
<keyword evidence="3" id="KW-1185">Reference proteome</keyword>
<evidence type="ECO:0000313" key="3">
    <source>
        <dbReference type="Proteomes" id="UP001066276"/>
    </source>
</evidence>
<feature type="region of interest" description="Disordered" evidence="1">
    <location>
        <begin position="1"/>
        <end position="110"/>
    </location>
</feature>
<evidence type="ECO:0000256" key="1">
    <source>
        <dbReference type="SAM" id="MobiDB-lite"/>
    </source>
</evidence>
<dbReference type="AlphaFoldDB" id="A0AAV7M4T1"/>
<feature type="compositionally biased region" description="Low complexity" evidence="1">
    <location>
        <begin position="243"/>
        <end position="252"/>
    </location>
</feature>
<protein>
    <submittedName>
        <fullName evidence="2">Uncharacterized protein</fullName>
    </submittedName>
</protein>
<gene>
    <name evidence="2" type="ORF">NDU88_002018</name>
</gene>
<accession>A0AAV7M4T1</accession>
<comment type="caution">
    <text evidence="2">The sequence shown here is derived from an EMBL/GenBank/DDBJ whole genome shotgun (WGS) entry which is preliminary data.</text>
</comment>